<evidence type="ECO:0000313" key="4">
    <source>
        <dbReference type="Proteomes" id="UP001054902"/>
    </source>
</evidence>
<gene>
    <name evidence="3" type="ORF">CTEN210_12787</name>
</gene>
<keyword evidence="4" id="KW-1185">Reference proteome</keyword>
<dbReference type="EMBL" id="BLLK01000051">
    <property type="protein sequence ID" value="GFH56311.1"/>
    <property type="molecule type" value="Genomic_DNA"/>
</dbReference>
<evidence type="ECO:0000313" key="3">
    <source>
        <dbReference type="EMBL" id="GFH56311.1"/>
    </source>
</evidence>
<keyword evidence="2" id="KW-1133">Transmembrane helix</keyword>
<evidence type="ECO:0000256" key="1">
    <source>
        <dbReference type="SAM" id="MobiDB-lite"/>
    </source>
</evidence>
<feature type="region of interest" description="Disordered" evidence="1">
    <location>
        <begin position="262"/>
        <end position="291"/>
    </location>
</feature>
<feature type="region of interest" description="Disordered" evidence="1">
    <location>
        <begin position="348"/>
        <end position="373"/>
    </location>
</feature>
<feature type="transmembrane region" description="Helical" evidence="2">
    <location>
        <begin position="12"/>
        <end position="33"/>
    </location>
</feature>
<dbReference type="Proteomes" id="UP001054902">
    <property type="component" value="Unassembled WGS sequence"/>
</dbReference>
<proteinExistence type="predicted"/>
<organism evidence="3 4">
    <name type="scientific">Chaetoceros tenuissimus</name>
    <dbReference type="NCBI Taxonomy" id="426638"/>
    <lineage>
        <taxon>Eukaryota</taxon>
        <taxon>Sar</taxon>
        <taxon>Stramenopiles</taxon>
        <taxon>Ochrophyta</taxon>
        <taxon>Bacillariophyta</taxon>
        <taxon>Coscinodiscophyceae</taxon>
        <taxon>Chaetocerotophycidae</taxon>
        <taxon>Chaetocerotales</taxon>
        <taxon>Chaetocerotaceae</taxon>
        <taxon>Chaetoceros</taxon>
    </lineage>
</organism>
<dbReference type="PROSITE" id="PS51257">
    <property type="entry name" value="PROKAR_LIPOPROTEIN"/>
    <property type="match status" value="1"/>
</dbReference>
<dbReference type="AlphaFoldDB" id="A0AAD3HAL5"/>
<name>A0AAD3HAL5_9STRA</name>
<feature type="transmembrane region" description="Helical" evidence="2">
    <location>
        <begin position="207"/>
        <end position="227"/>
    </location>
</feature>
<feature type="transmembrane region" description="Helical" evidence="2">
    <location>
        <begin position="103"/>
        <end position="123"/>
    </location>
</feature>
<feature type="compositionally biased region" description="Polar residues" evidence="1">
    <location>
        <begin position="362"/>
        <end position="373"/>
    </location>
</feature>
<feature type="transmembrane region" description="Helical" evidence="2">
    <location>
        <begin position="129"/>
        <end position="154"/>
    </location>
</feature>
<reference evidence="3 4" key="1">
    <citation type="journal article" date="2021" name="Sci. Rep.">
        <title>The genome of the diatom Chaetoceros tenuissimus carries an ancient integrated fragment of an extant virus.</title>
        <authorList>
            <person name="Hongo Y."/>
            <person name="Kimura K."/>
            <person name="Takaki Y."/>
            <person name="Yoshida Y."/>
            <person name="Baba S."/>
            <person name="Kobayashi G."/>
            <person name="Nagasaki K."/>
            <person name="Hano T."/>
            <person name="Tomaru Y."/>
        </authorList>
    </citation>
    <scope>NUCLEOTIDE SEQUENCE [LARGE SCALE GENOMIC DNA]</scope>
    <source>
        <strain evidence="3 4">NIES-3715</strain>
    </source>
</reference>
<accession>A0AAD3HAL5</accession>
<protein>
    <submittedName>
        <fullName evidence="3">Uncharacterized protein</fullName>
    </submittedName>
</protein>
<comment type="caution">
    <text evidence="3">The sequence shown here is derived from an EMBL/GenBank/DDBJ whole genome shotgun (WGS) entry which is preliminary data.</text>
</comment>
<sequence length="385" mass="42831">MAGLMKSILGSQVATALFSFLALNFGIVSWFGCDYIRLTFAPLNSNPEIFPNDEWFGLGLFRHQDFSTGKSVRKWEHDATCFGYTNLDNQMFKHSNVSTASHLFTAALILSFVAFAILLLVIYREKYPFMIMLVVVLLSLSSTVLQGLVFHYLYRKHGDDDVCSWDRYGADVDGIRAWYVEWDAANYPSVSYMAYFDKCEIGSTGKIAIAGLAMQAIACLWSILNYFCYAPVNRNIAMEMGYPTSDLHLSPGVKGIVIAKGTPETKSPDEESPDHDDHLGPVSRCAPAPGEEDDVSFNMMDISGEDLSHRFDDVEDNISYGGADESVQREDDDLSLDNSIANITKSERSKTIAEKNDDDLSVENSVASKQEVRTTSMLSGQMVDF</sequence>
<keyword evidence="2" id="KW-0812">Transmembrane</keyword>
<evidence type="ECO:0000256" key="2">
    <source>
        <dbReference type="SAM" id="Phobius"/>
    </source>
</evidence>
<keyword evidence="2" id="KW-0472">Membrane</keyword>